<feature type="signal peptide" evidence="1">
    <location>
        <begin position="1"/>
        <end position="19"/>
    </location>
</feature>
<evidence type="ECO:0008006" key="3">
    <source>
        <dbReference type="Google" id="ProtNLM"/>
    </source>
</evidence>
<dbReference type="EMBL" id="CACRUT010000028">
    <property type="protein sequence ID" value="VYU60966.1"/>
    <property type="molecule type" value="Genomic_DNA"/>
</dbReference>
<proteinExistence type="predicted"/>
<name>A0A6N3G9N9_9BACT</name>
<dbReference type="AlphaFoldDB" id="A0A6N3G9N9"/>
<dbReference type="InterPro" id="IPR032265">
    <property type="entry name" value="DUF4831"/>
</dbReference>
<protein>
    <recommendedName>
        <fullName evidence="3">DUF4831 domain-containing protein</fullName>
    </recommendedName>
</protein>
<dbReference type="RefSeq" id="WP_412443089.1">
    <property type="nucleotide sequence ID" value="NZ_CACRUT010000028.1"/>
</dbReference>
<evidence type="ECO:0000313" key="2">
    <source>
        <dbReference type="EMBL" id="VYU60966.1"/>
    </source>
</evidence>
<feature type="chain" id="PRO_5026855707" description="DUF4831 domain-containing protein" evidence="1">
    <location>
        <begin position="20"/>
        <end position="359"/>
    </location>
</feature>
<sequence>MKARTLLCGLALCTLGAVAQTEVSPYVPGATVEGVTYYLPRTALRLVVVAEKQVYTPGEFSKYADRYLRLSQINQEPYTKWSIKSIDMVPYGVPDPQKVYSIQLKKRTVAPLVSLTSEGILLSINTDGEEEPLPAVPKGNDAPKRLNPRDYMNQEILSAGSNAKIAELTAEEIYDIRDSRTALIKGEADNMPKDGTQLKLMLDQLTMQETALTQLFKGTVDTSTEVFTIELTPAEFTDRMVLFRFSEKLGVVDNDDLSGEPVYLSLKNMNTLPQPVVDEKAAKKKGKMEEGVYYNVPERVAVSVFNASREFCKGEFPMGQFGHVEILSNVLFDKKTTTQVTFYPSNGAIKQLTDNGEEN</sequence>
<accession>A0A6N3G9N9</accession>
<organism evidence="2">
    <name type="scientific">Paraprevotella clara</name>
    <dbReference type="NCBI Taxonomy" id="454154"/>
    <lineage>
        <taxon>Bacteria</taxon>
        <taxon>Pseudomonadati</taxon>
        <taxon>Bacteroidota</taxon>
        <taxon>Bacteroidia</taxon>
        <taxon>Bacteroidales</taxon>
        <taxon>Prevotellaceae</taxon>
        <taxon>Paraprevotella</taxon>
    </lineage>
</organism>
<dbReference type="Pfam" id="PF16115">
    <property type="entry name" value="DUF4831"/>
    <property type="match status" value="1"/>
</dbReference>
<keyword evidence="1" id="KW-0732">Signal</keyword>
<gene>
    <name evidence="2" type="ORF">PCLFYP37_03287</name>
</gene>
<evidence type="ECO:0000256" key="1">
    <source>
        <dbReference type="SAM" id="SignalP"/>
    </source>
</evidence>
<reference evidence="2" key="1">
    <citation type="submission" date="2019-11" db="EMBL/GenBank/DDBJ databases">
        <authorList>
            <person name="Feng L."/>
        </authorList>
    </citation>
    <scope>NUCLEOTIDE SEQUENCE</scope>
    <source>
        <strain evidence="2">PclaraLFYP37</strain>
    </source>
</reference>